<dbReference type="Pfam" id="PF02837">
    <property type="entry name" value="Glyco_hydro_2_N"/>
    <property type="match status" value="1"/>
</dbReference>
<protein>
    <submittedName>
        <fullName evidence="4">Twin-arginine translocation signal domain-containing protein</fullName>
    </submittedName>
</protein>
<dbReference type="InterPro" id="IPR051913">
    <property type="entry name" value="GH2_Domain-Containing"/>
</dbReference>
<dbReference type="InterPro" id="IPR008979">
    <property type="entry name" value="Galactose-bd-like_sf"/>
</dbReference>
<evidence type="ECO:0000313" key="5">
    <source>
        <dbReference type="Proteomes" id="UP000298213"/>
    </source>
</evidence>
<dbReference type="PANTHER" id="PTHR42732">
    <property type="entry name" value="BETA-GALACTOSIDASE"/>
    <property type="match status" value="1"/>
</dbReference>
<comment type="similarity">
    <text evidence="1">Belongs to the glycosyl hydrolase 2 family.</text>
</comment>
<dbReference type="SUPFAM" id="SSF49785">
    <property type="entry name" value="Galactose-binding domain-like"/>
    <property type="match status" value="1"/>
</dbReference>
<evidence type="ECO:0000256" key="1">
    <source>
        <dbReference type="ARBA" id="ARBA00007401"/>
    </source>
</evidence>
<comment type="caution">
    <text evidence="4">The sequence shown here is derived from an EMBL/GenBank/DDBJ whole genome shotgun (WGS) entry which is preliminary data.</text>
</comment>
<dbReference type="NCBIfam" id="TIGR01409">
    <property type="entry name" value="TAT_signal_seq"/>
    <property type="match status" value="1"/>
</dbReference>
<dbReference type="SUPFAM" id="SSF49303">
    <property type="entry name" value="beta-Galactosidase/glucuronidase domain"/>
    <property type="match status" value="1"/>
</dbReference>
<organism evidence="4 5">
    <name type="scientific">Sphingomonas parva</name>
    <dbReference type="NCBI Taxonomy" id="2555898"/>
    <lineage>
        <taxon>Bacteria</taxon>
        <taxon>Pseudomonadati</taxon>
        <taxon>Pseudomonadota</taxon>
        <taxon>Alphaproteobacteria</taxon>
        <taxon>Sphingomonadales</taxon>
        <taxon>Sphingomonadaceae</taxon>
        <taxon>Sphingomonas</taxon>
    </lineage>
</organism>
<dbReference type="InterPro" id="IPR006311">
    <property type="entry name" value="TAT_signal"/>
</dbReference>
<dbReference type="InterPro" id="IPR017853">
    <property type="entry name" value="GH"/>
</dbReference>
<sequence length="1036" mass="113794">MMELSRRGFLGAAGAGAAAAFIPSVHAAPVLASVPDHGWRLWIDRAARYEEDRLYLPADVDLAALPVNPPTGGWASLSQAESLPVTLPTTVEEHLWGAFGLRPYTGDEYRYAADDPVPQNGAYRGVSWWFREVDIPASAAGKRVLLHIRGARLRAEVFLNEQLVGYSIMSELPIHCDLTAAMRPGGANRLAIRITNPGGRYDWRDSTTMSWGAVKLFASHGFGGLDRGMTLSAHPIDAHIRDAWVLNTPDPHVVTAHMEVAFARPPRNIDALRRRATIALADAQGVPKAAAATLETLTLDGRVATVVFRVRAADAALWDLDTPALHRLRLGWGEDTRLVEFGFRWLGVDGVGTDAMLRLNGRRIRLYSAISWGYWGYNGLWPTPELAEREVTSAKALGLNCLHFHRNVGKEQVFAAQNRLGLLRVMEPGGGRHAIARDLKPGEALSPADRFSRDFMVAKCVEMSRVFRSNPSLVHYTLQNEIGANLANPDVQAVLKAIHAMDPSRAVILNDGFVERGAAQAMYLPYSDHYYRSDVERHGGWWVNHQGAGDQWYDRFYQSKDSYIHRQTGKPFIVEFGEMQGCAVADNHAGIVAELEARGGKAYDLDDHRIILRGTEAFLDRWGFRAAFPTAEALFLSIGLKCYEAWENYLENIRIGDEVDIAAISGWETTAIENHSGIVDNLRRFKADPAIVRRSLLPVRPCAKQRRLVYSPGEQALVDLWLFNDTGRPAPGTLRLSLVDPGGREREVARYPAPSHAPDVFRALVAEAAALPAFDRAGAHRLRFVHSAHADAGFERTFWVVGPGPRPSRRPRIALAGVAQSLRRQLEATGAARFEDFRAGVRYDGIIGSGLAADEIARRQIGEQTGLEAQPAAGDAPKLVPGALPDAVLAAVRAGTPLLAMVPEDGLADGVARQLAGLGLFRYDGQVGNLRAPWMGNWNYLRAHALFDGIPADTATSVLHQVEGQPSNGLVVDGEGVEILAAYSRDHDRRNGAATLIARRGGMRVLVHRLPDMVAPLQRRFLENAIFWLTQTGDRR</sequence>
<name>A0A4Y8ZNM6_9SPHN</name>
<proteinExistence type="inferred from homology"/>
<feature type="signal peptide" evidence="2">
    <location>
        <begin position="1"/>
        <end position="27"/>
    </location>
</feature>
<dbReference type="EMBL" id="SPDV01000029">
    <property type="protein sequence ID" value="TFI57564.1"/>
    <property type="molecule type" value="Genomic_DNA"/>
</dbReference>
<keyword evidence="2" id="KW-0732">Signal</keyword>
<dbReference type="SUPFAM" id="SSF51445">
    <property type="entry name" value="(Trans)glycosidases"/>
    <property type="match status" value="1"/>
</dbReference>
<dbReference type="Gene3D" id="3.20.20.80">
    <property type="entry name" value="Glycosidases"/>
    <property type="match status" value="1"/>
</dbReference>
<evidence type="ECO:0000313" key="4">
    <source>
        <dbReference type="EMBL" id="TFI57564.1"/>
    </source>
</evidence>
<gene>
    <name evidence="4" type="ORF">E2493_14440</name>
</gene>
<evidence type="ECO:0000259" key="3">
    <source>
        <dbReference type="Pfam" id="PF02837"/>
    </source>
</evidence>
<dbReference type="Proteomes" id="UP000298213">
    <property type="component" value="Unassembled WGS sequence"/>
</dbReference>
<dbReference type="GO" id="GO:0005975">
    <property type="term" value="P:carbohydrate metabolic process"/>
    <property type="evidence" value="ECO:0007669"/>
    <property type="project" value="InterPro"/>
</dbReference>
<dbReference type="Gene3D" id="2.60.120.260">
    <property type="entry name" value="Galactose-binding domain-like"/>
    <property type="match status" value="1"/>
</dbReference>
<evidence type="ECO:0000256" key="2">
    <source>
        <dbReference type="SAM" id="SignalP"/>
    </source>
</evidence>
<dbReference type="PANTHER" id="PTHR42732:SF2">
    <property type="entry name" value="BETA-MANNOSIDASE"/>
    <property type="match status" value="1"/>
</dbReference>
<dbReference type="AlphaFoldDB" id="A0A4Y8ZNM6"/>
<dbReference type="InterPro" id="IPR036156">
    <property type="entry name" value="Beta-gal/glucu_dom_sf"/>
</dbReference>
<dbReference type="OrthoDB" id="9758603at2"/>
<dbReference type="InterPro" id="IPR006104">
    <property type="entry name" value="Glyco_hydro_2_N"/>
</dbReference>
<keyword evidence="5" id="KW-1185">Reference proteome</keyword>
<accession>A0A4Y8ZNM6</accession>
<feature type="domain" description="Glycosyl hydrolases family 2 sugar binding" evidence="3">
    <location>
        <begin position="74"/>
        <end position="209"/>
    </location>
</feature>
<feature type="chain" id="PRO_5021196118" evidence="2">
    <location>
        <begin position="28"/>
        <end position="1036"/>
    </location>
</feature>
<reference evidence="4 5" key="1">
    <citation type="submission" date="2019-03" db="EMBL/GenBank/DDBJ databases">
        <title>Genome sequence of Sphingomonas sp. 17J27-24.</title>
        <authorList>
            <person name="Kim M."/>
            <person name="Maeng S."/>
            <person name="Sathiyaraj S."/>
        </authorList>
    </citation>
    <scope>NUCLEOTIDE SEQUENCE [LARGE SCALE GENOMIC DNA]</scope>
    <source>
        <strain evidence="4 5">17J27-24</strain>
    </source>
</reference>
<dbReference type="InterPro" id="IPR019546">
    <property type="entry name" value="TAT_signal_bac_arc"/>
</dbReference>
<dbReference type="PROSITE" id="PS51318">
    <property type="entry name" value="TAT"/>
    <property type="match status" value="1"/>
</dbReference>
<dbReference type="GO" id="GO:0004553">
    <property type="term" value="F:hydrolase activity, hydrolyzing O-glycosyl compounds"/>
    <property type="evidence" value="ECO:0007669"/>
    <property type="project" value="InterPro"/>
</dbReference>